<sequence>MHCNIKIACFAVACLAVTSHADASRNTEEIGATEQQIYARNALEKDAAAIKAEFGEDVDTSLDGYDHLLLTREAGEVEDDAEFAAQLAASLAEDDEEYDAVPDGVSEEEYQKELDEKDAADDTIPVERRDADAKLVLPKLVFSPSAAERKRLGRMKPHYVKHTERVSADLKQFMRRFADDPDGDDEEVDVSLEGYDHELVKREFADIDDGENDWEEPQEELKGYDHSKLEEGGELSPEDEAKYLKRWNPVVARDFEELEDDNDRYEAPEEEAETIEKRGYTRLQKLRIGVKALLGHEG</sequence>
<evidence type="ECO:0000313" key="2">
    <source>
        <dbReference type="EMBL" id="CZT21055.1"/>
    </source>
</evidence>
<dbReference type="EMBL" id="FJUY01000010">
    <property type="protein sequence ID" value="CZT21055.1"/>
    <property type="molecule type" value="Genomic_DNA"/>
</dbReference>
<dbReference type="Proteomes" id="UP000225277">
    <property type="component" value="Unassembled WGS sequence"/>
</dbReference>
<dbReference type="OrthoDB" id="3645550at2759"/>
<dbReference type="GeneID" id="35602041"/>
<keyword evidence="3" id="KW-1185">Reference proteome</keyword>
<keyword evidence="1" id="KW-0732">Signal</keyword>
<dbReference type="RefSeq" id="XP_023627944.1">
    <property type="nucleotide sequence ID" value="XM_023772176.1"/>
</dbReference>
<accession>A0A2D3V2X3</accession>
<feature type="signal peptide" evidence="1">
    <location>
        <begin position="1"/>
        <end position="23"/>
    </location>
</feature>
<feature type="chain" id="PRO_5013682848" evidence="1">
    <location>
        <begin position="24"/>
        <end position="298"/>
    </location>
</feature>
<gene>
    <name evidence="2" type="ORF">RCC_06916</name>
</gene>
<proteinExistence type="predicted"/>
<protein>
    <submittedName>
        <fullName evidence="2">Uncharacterized protein</fullName>
    </submittedName>
</protein>
<evidence type="ECO:0000313" key="3">
    <source>
        <dbReference type="Proteomes" id="UP000225277"/>
    </source>
</evidence>
<organism evidence="2 3">
    <name type="scientific">Ramularia collo-cygni</name>
    <dbReference type="NCBI Taxonomy" id="112498"/>
    <lineage>
        <taxon>Eukaryota</taxon>
        <taxon>Fungi</taxon>
        <taxon>Dikarya</taxon>
        <taxon>Ascomycota</taxon>
        <taxon>Pezizomycotina</taxon>
        <taxon>Dothideomycetes</taxon>
        <taxon>Dothideomycetidae</taxon>
        <taxon>Mycosphaerellales</taxon>
        <taxon>Mycosphaerellaceae</taxon>
        <taxon>Ramularia</taxon>
    </lineage>
</organism>
<evidence type="ECO:0000256" key="1">
    <source>
        <dbReference type="SAM" id="SignalP"/>
    </source>
</evidence>
<reference evidence="2 3" key="1">
    <citation type="submission" date="2016-03" db="EMBL/GenBank/DDBJ databases">
        <authorList>
            <person name="Ploux O."/>
        </authorList>
    </citation>
    <scope>NUCLEOTIDE SEQUENCE [LARGE SCALE GENOMIC DNA]</scope>
    <source>
        <strain evidence="2 3">URUG2</strain>
    </source>
</reference>
<dbReference type="AlphaFoldDB" id="A0A2D3V2X3"/>
<name>A0A2D3V2X3_9PEZI</name>